<evidence type="ECO:0000313" key="2">
    <source>
        <dbReference type="Proteomes" id="UP000594262"/>
    </source>
</evidence>
<dbReference type="EnsemblMetazoa" id="CLYHEMT015442.1">
    <property type="protein sequence ID" value="CLYHEMP015442.1"/>
    <property type="gene ID" value="CLYHEMG015442"/>
</dbReference>
<dbReference type="Proteomes" id="UP000594262">
    <property type="component" value="Unplaced"/>
</dbReference>
<keyword evidence="2" id="KW-1185">Reference proteome</keyword>
<dbReference type="GeneID" id="136824170"/>
<name>A0A7M5WZJ4_9CNID</name>
<proteinExistence type="predicted"/>
<organism evidence="1 2">
    <name type="scientific">Clytia hemisphaerica</name>
    <dbReference type="NCBI Taxonomy" id="252671"/>
    <lineage>
        <taxon>Eukaryota</taxon>
        <taxon>Metazoa</taxon>
        <taxon>Cnidaria</taxon>
        <taxon>Hydrozoa</taxon>
        <taxon>Hydroidolina</taxon>
        <taxon>Leptothecata</taxon>
        <taxon>Obeliida</taxon>
        <taxon>Clytiidae</taxon>
        <taxon>Clytia</taxon>
    </lineage>
</organism>
<accession>A0A7M5WZJ4</accession>
<sequence length="263" mass="29813">MGGYLSFEQDKTTASVEEVKKYCESVVFVRFNGQTNKFKCTDHEAADGPGQPESELGHILHQLDQIIRMAPTVTEFEITEPIKKILKMIAEIRVCTEDCESVDKCYERLLEDAEKFAKIYQERGCKSEVLENDHSFYWGTRQQMLFGKVICDWLAEHKNAPMDPIFGTLLNPTGGRVGPGDTGFFHDSLFDNMGPFAYHSAVHDGFGYLKTNHKTGPGYNYLNKGIFGDWSPLGGQYSGLEFWNETCEKLEPEKADESVFVMK</sequence>
<dbReference type="AlphaFoldDB" id="A0A7M5WZJ4"/>
<dbReference type="OrthoDB" id="6020736at2759"/>
<dbReference type="RefSeq" id="XP_066936446.1">
    <property type="nucleotide sequence ID" value="XM_067080345.1"/>
</dbReference>
<reference evidence="1" key="1">
    <citation type="submission" date="2021-01" db="UniProtKB">
        <authorList>
            <consortium name="EnsemblMetazoa"/>
        </authorList>
    </citation>
    <scope>IDENTIFICATION</scope>
</reference>
<evidence type="ECO:0000313" key="1">
    <source>
        <dbReference type="EnsemblMetazoa" id="CLYHEMP015442.1"/>
    </source>
</evidence>
<protein>
    <submittedName>
        <fullName evidence="1">Uncharacterized protein</fullName>
    </submittedName>
</protein>